<gene>
    <name evidence="1" type="ORF">LCGC14_2637990</name>
</gene>
<name>A0A0F8ZYJ9_9ZZZZ</name>
<accession>A0A0F8ZYJ9</accession>
<comment type="caution">
    <text evidence="1">The sequence shown here is derived from an EMBL/GenBank/DDBJ whole genome shotgun (WGS) entry which is preliminary data.</text>
</comment>
<evidence type="ECO:0000313" key="1">
    <source>
        <dbReference type="EMBL" id="KKK98913.1"/>
    </source>
</evidence>
<protein>
    <submittedName>
        <fullName evidence="1">Uncharacterized protein</fullName>
    </submittedName>
</protein>
<dbReference type="AlphaFoldDB" id="A0A0F8ZYJ9"/>
<organism evidence="1">
    <name type="scientific">marine sediment metagenome</name>
    <dbReference type="NCBI Taxonomy" id="412755"/>
    <lineage>
        <taxon>unclassified sequences</taxon>
        <taxon>metagenomes</taxon>
        <taxon>ecological metagenomes</taxon>
    </lineage>
</organism>
<dbReference type="Gene3D" id="2.60.120.200">
    <property type="match status" value="1"/>
</dbReference>
<proteinExistence type="predicted"/>
<reference evidence="1" key="1">
    <citation type="journal article" date="2015" name="Nature">
        <title>Complex archaea that bridge the gap between prokaryotes and eukaryotes.</title>
        <authorList>
            <person name="Spang A."/>
            <person name="Saw J.H."/>
            <person name="Jorgensen S.L."/>
            <person name="Zaremba-Niedzwiedzka K."/>
            <person name="Martijn J."/>
            <person name="Lind A.E."/>
            <person name="van Eijk R."/>
            <person name="Schleper C."/>
            <person name="Guy L."/>
            <person name="Ettema T.J."/>
        </authorList>
    </citation>
    <scope>NUCLEOTIDE SEQUENCE</scope>
</reference>
<dbReference type="EMBL" id="LAZR01045418">
    <property type="protein sequence ID" value="KKK98913.1"/>
    <property type="molecule type" value="Genomic_DNA"/>
</dbReference>
<sequence>MGGVYTVNLTVSDGSLTNMASVEITISASPSPSPIFRDDFETGDFSKWSEVVDAGEGQIVTNIKHGGSFGMRHGGQNGGASVTAGDVLLNVTERDEYYALQWWYFDPLYILPPPGGGPHYLRLTGPSGSFQLDFVIPDALSAIKLNCFPGNTGGNTVQKQTSYNPITDAIGGGKGVWQKWVVRFRLNTPGNADGLVEFWVNDTFIDSMTGNFRGTSTDQITRYLAVSNIGGNKILWPVNNWLYRDDIELWTTKPPGTP</sequence>